<dbReference type="EMBL" id="RBIZ01000003">
    <property type="protein sequence ID" value="RKR63899.1"/>
    <property type="molecule type" value="Genomic_DNA"/>
</dbReference>
<organism evidence="1 2">
    <name type="scientific">Yokenella regensburgei</name>
    <dbReference type="NCBI Taxonomy" id="158877"/>
    <lineage>
        <taxon>Bacteria</taxon>
        <taxon>Pseudomonadati</taxon>
        <taxon>Pseudomonadota</taxon>
        <taxon>Gammaproteobacteria</taxon>
        <taxon>Enterobacterales</taxon>
        <taxon>Enterobacteriaceae</taxon>
        <taxon>Yokenella</taxon>
    </lineage>
</organism>
<dbReference type="Proteomes" id="UP000267341">
    <property type="component" value="Unassembled WGS sequence"/>
</dbReference>
<evidence type="ECO:0008006" key="3">
    <source>
        <dbReference type="Google" id="ProtNLM"/>
    </source>
</evidence>
<name>A0ABX9S2Q9_9ENTR</name>
<keyword evidence="2" id="KW-1185">Reference proteome</keyword>
<comment type="caution">
    <text evidence="1">The sequence shown here is derived from an EMBL/GenBank/DDBJ whole genome shotgun (WGS) entry which is preliminary data.</text>
</comment>
<protein>
    <recommendedName>
        <fullName evidence="3">IS110 family transposase</fullName>
    </recommendedName>
</protein>
<reference evidence="1 2" key="1">
    <citation type="submission" date="2018-10" db="EMBL/GenBank/DDBJ databases">
        <title>Genomic Encyclopedia of Type Strains, Phase IV (KMG-IV): sequencing the most valuable type-strain genomes for metagenomic binning, comparative biology and taxonomic classification.</title>
        <authorList>
            <person name="Goeker M."/>
        </authorList>
    </citation>
    <scope>NUCLEOTIDE SEQUENCE [LARGE SCALE GENOMIC DNA]</scope>
    <source>
        <strain evidence="1 2">DSM 5079</strain>
    </source>
</reference>
<accession>A0ABX9S2Q9</accession>
<gene>
    <name evidence="1" type="ORF">C7387_0571</name>
</gene>
<evidence type="ECO:0000313" key="2">
    <source>
        <dbReference type="Proteomes" id="UP000267341"/>
    </source>
</evidence>
<sequence length="86" mass="9163">MTIATIGIDLAKNVFSVHGVDHNGKSVLVKSRVTRAALPGLIADLPVLSPRYEISEVVFFGRLCGLCSTVTCSYSNLLQCGGFNYG</sequence>
<evidence type="ECO:0000313" key="1">
    <source>
        <dbReference type="EMBL" id="RKR63899.1"/>
    </source>
</evidence>
<proteinExistence type="predicted"/>